<evidence type="ECO:0000256" key="4">
    <source>
        <dbReference type="ARBA" id="ARBA00022723"/>
    </source>
</evidence>
<dbReference type="GO" id="GO:0004222">
    <property type="term" value="F:metalloendopeptidase activity"/>
    <property type="evidence" value="ECO:0007669"/>
    <property type="project" value="UniProtKB-EC"/>
</dbReference>
<dbReference type="InterPro" id="IPR018497">
    <property type="entry name" value="Peptidase_M13_C"/>
</dbReference>
<name>E6WUJ8_PSEUU</name>
<reference evidence="11 12" key="1">
    <citation type="submission" date="2011-01" db="EMBL/GenBank/DDBJ databases">
        <title>Complete sequence of Pseudoxanthomonas suwonensis 11-1.</title>
        <authorList>
            <consortium name="US DOE Joint Genome Institute"/>
            <person name="Lucas S."/>
            <person name="Copeland A."/>
            <person name="Lapidus A."/>
            <person name="Cheng J.-F."/>
            <person name="Goodwin L."/>
            <person name="Pitluck S."/>
            <person name="Teshima H."/>
            <person name="Detter J.C."/>
            <person name="Han C."/>
            <person name="Tapia R."/>
            <person name="Land M."/>
            <person name="Hauser L."/>
            <person name="Kyrpides N."/>
            <person name="Ivanova N."/>
            <person name="Ovchinnikova G."/>
            <person name="Siebers A.K."/>
            <person name="Allgaier M."/>
            <person name="Thelen M.P."/>
            <person name="Hugenholtz P."/>
            <person name="Gladden J."/>
            <person name="Woyke T."/>
        </authorList>
    </citation>
    <scope>NUCLEOTIDE SEQUENCE [LARGE SCALE GENOMIC DNA]</scope>
    <source>
        <strain evidence="12">11-1</strain>
    </source>
</reference>
<evidence type="ECO:0000256" key="1">
    <source>
        <dbReference type="ARBA" id="ARBA00001947"/>
    </source>
</evidence>
<dbReference type="RefSeq" id="WP_013535528.1">
    <property type="nucleotide sequence ID" value="NC_014924.1"/>
</dbReference>
<dbReference type="Pfam" id="PF05649">
    <property type="entry name" value="Peptidase_M13_N"/>
    <property type="match status" value="1"/>
</dbReference>
<organism evidence="11 12">
    <name type="scientific">Pseudoxanthomonas suwonensis (strain 11-1)</name>
    <dbReference type="NCBI Taxonomy" id="743721"/>
    <lineage>
        <taxon>Bacteria</taxon>
        <taxon>Pseudomonadati</taxon>
        <taxon>Pseudomonadota</taxon>
        <taxon>Gammaproteobacteria</taxon>
        <taxon>Lysobacterales</taxon>
        <taxon>Lysobacteraceae</taxon>
        <taxon>Pseudoxanthomonas</taxon>
    </lineage>
</organism>
<evidence type="ECO:0000313" key="12">
    <source>
        <dbReference type="Proteomes" id="UP000008632"/>
    </source>
</evidence>
<dbReference type="EC" id="3.4.24.11" evidence="11"/>
<dbReference type="PANTHER" id="PTHR11733:SF167">
    <property type="entry name" value="FI17812P1-RELATED"/>
    <property type="match status" value="1"/>
</dbReference>
<evidence type="ECO:0000259" key="10">
    <source>
        <dbReference type="Pfam" id="PF05649"/>
    </source>
</evidence>
<comment type="cofactor">
    <cofactor evidence="1">
        <name>Zn(2+)</name>
        <dbReference type="ChEBI" id="CHEBI:29105"/>
    </cofactor>
</comment>
<dbReference type="STRING" id="743721.Psesu_1858"/>
<accession>E6WUJ8</accession>
<keyword evidence="6" id="KW-0862">Zinc</keyword>
<dbReference type="EMBL" id="CP002446">
    <property type="protein sequence ID" value="ADV27700.1"/>
    <property type="molecule type" value="Genomic_DNA"/>
</dbReference>
<evidence type="ECO:0000256" key="3">
    <source>
        <dbReference type="ARBA" id="ARBA00022670"/>
    </source>
</evidence>
<dbReference type="InterPro" id="IPR000718">
    <property type="entry name" value="Peptidase_M13"/>
</dbReference>
<keyword evidence="7" id="KW-0482">Metalloprotease</keyword>
<feature type="chain" id="PRO_5003215127" evidence="8">
    <location>
        <begin position="26"/>
        <end position="656"/>
    </location>
</feature>
<protein>
    <submittedName>
        <fullName evidence="11">Neprilysin</fullName>
        <ecNumber evidence="11">3.4.24.11</ecNumber>
    </submittedName>
</protein>
<keyword evidence="12" id="KW-1185">Reference proteome</keyword>
<keyword evidence="4" id="KW-0479">Metal-binding</keyword>
<dbReference type="AlphaFoldDB" id="E6WUJ8"/>
<dbReference type="OrthoDB" id="9775677at2"/>
<dbReference type="InterPro" id="IPR024079">
    <property type="entry name" value="MetalloPept_cat_dom_sf"/>
</dbReference>
<evidence type="ECO:0000256" key="8">
    <source>
        <dbReference type="SAM" id="SignalP"/>
    </source>
</evidence>
<feature type="domain" description="Peptidase M13 N-terminal" evidence="10">
    <location>
        <begin position="42"/>
        <end position="408"/>
    </location>
</feature>
<keyword evidence="5 11" id="KW-0378">Hydrolase</keyword>
<proteinExistence type="inferred from homology"/>
<evidence type="ECO:0000259" key="9">
    <source>
        <dbReference type="Pfam" id="PF01431"/>
    </source>
</evidence>
<evidence type="ECO:0000256" key="6">
    <source>
        <dbReference type="ARBA" id="ARBA00022833"/>
    </source>
</evidence>
<dbReference type="SUPFAM" id="SSF55486">
    <property type="entry name" value="Metalloproteases ('zincins'), catalytic domain"/>
    <property type="match status" value="1"/>
</dbReference>
<keyword evidence="8" id="KW-0732">Signal</keyword>
<comment type="similarity">
    <text evidence="2">Belongs to the peptidase M13 family.</text>
</comment>
<dbReference type="GO" id="GO:0046872">
    <property type="term" value="F:metal ion binding"/>
    <property type="evidence" value="ECO:0007669"/>
    <property type="project" value="UniProtKB-KW"/>
</dbReference>
<dbReference type="CDD" id="cd08662">
    <property type="entry name" value="M13"/>
    <property type="match status" value="1"/>
</dbReference>
<dbReference type="GO" id="GO:0016485">
    <property type="term" value="P:protein processing"/>
    <property type="evidence" value="ECO:0007669"/>
    <property type="project" value="TreeGrafter"/>
</dbReference>
<dbReference type="HOGENOM" id="CLU_006187_7_2_6"/>
<dbReference type="PANTHER" id="PTHR11733">
    <property type="entry name" value="ZINC METALLOPROTEASE FAMILY M13 NEPRILYSIN-RELATED"/>
    <property type="match status" value="1"/>
</dbReference>
<dbReference type="PROSITE" id="PS51885">
    <property type="entry name" value="NEPRILYSIN"/>
    <property type="match status" value="1"/>
</dbReference>
<sequence length="656" mass="71512">MPHPLRPLSLAFALALSLAAGGAAAQAPVEPGNSPLAAPAQCTDFYSQANASWLAANPPAAGPESVLGQLVAHTRQQQRELLDEAMRAPRNDVQKRLGDLWASGLDEDAVEADGARPIAPLLARIDGIRRGSDVPAVIGELHRTGIPVAFNFAPDFDLKALDRHIGYFMPGGTGLGDPAFYTRDNPSNRATLARYRDYVRRMLALTGSTPDRLDGDVDAVIAIETAIARRSPSRVALENPFRSYVPVKVRDVARTYPNLQLDRFLRAQGVKDDVVSLPDPTLFAELDSLVAKLPPEQWKAYLRWRVGDAMAPYLSRDFREASRAFRGGGSSREELVLDAINLTAGPMLGREYAARHLPAATRQRAAEVADQVRRAQMAAVDTASWLDPESRAEAKAKLAAVQIEVGAPRRELDYAMPPMDRASFGGNILLASAWRQREEMKRIGRGTPDRRWDVLPQQPSVAYDATRNRLVVTAAVLQAPVFEAGNPAREYGAYGALVGNQLTRAVDARGALVDARGELRSWWSAADRGAWNLLGQRVAAQYANHTHPALAGARVDGARIKEQAISDLAGLELALAAWKRAHPQAGPEQQQAVFFAWSQLWGRREPATAARRGMHAPGPLRSNITLSNLPEFAEAFGCRAGQPMQRAETAQVRIWR</sequence>
<dbReference type="eggNOG" id="COG3590">
    <property type="taxonomic scope" value="Bacteria"/>
</dbReference>
<dbReference type="Gene3D" id="3.40.390.10">
    <property type="entry name" value="Collagenase (Catalytic Domain)"/>
    <property type="match status" value="1"/>
</dbReference>
<evidence type="ECO:0000256" key="2">
    <source>
        <dbReference type="ARBA" id="ARBA00007357"/>
    </source>
</evidence>
<dbReference type="Gene3D" id="1.10.1380.10">
    <property type="entry name" value="Neutral endopeptidase , domain2"/>
    <property type="match status" value="1"/>
</dbReference>
<evidence type="ECO:0000313" key="11">
    <source>
        <dbReference type="EMBL" id="ADV27700.1"/>
    </source>
</evidence>
<dbReference type="InterPro" id="IPR042089">
    <property type="entry name" value="Peptidase_M13_dom_2"/>
</dbReference>
<dbReference type="GO" id="GO:0005886">
    <property type="term" value="C:plasma membrane"/>
    <property type="evidence" value="ECO:0007669"/>
    <property type="project" value="TreeGrafter"/>
</dbReference>
<gene>
    <name evidence="11" type="ordered locus">Psesu_1858</name>
</gene>
<feature type="signal peptide" evidence="8">
    <location>
        <begin position="1"/>
        <end position="25"/>
    </location>
</feature>
<evidence type="ECO:0000256" key="7">
    <source>
        <dbReference type="ARBA" id="ARBA00023049"/>
    </source>
</evidence>
<evidence type="ECO:0000256" key="5">
    <source>
        <dbReference type="ARBA" id="ARBA00022801"/>
    </source>
</evidence>
<dbReference type="InterPro" id="IPR008753">
    <property type="entry name" value="Peptidase_M13_N"/>
</dbReference>
<dbReference type="Pfam" id="PF01431">
    <property type="entry name" value="Peptidase_M13"/>
    <property type="match status" value="1"/>
</dbReference>
<keyword evidence="3" id="KW-0645">Protease</keyword>
<dbReference type="Proteomes" id="UP000008632">
    <property type="component" value="Chromosome"/>
</dbReference>
<dbReference type="KEGG" id="psu:Psesu_1858"/>
<feature type="domain" description="Peptidase M13 C-terminal" evidence="9">
    <location>
        <begin position="463"/>
        <end position="651"/>
    </location>
</feature>